<reference evidence="1" key="1">
    <citation type="journal article" date="2012" name="Nature">
        <title>The tomato genome sequence provides insights into fleshy fruit evolution.</title>
        <authorList>
            <consortium name="Tomato Genome Consortium"/>
        </authorList>
    </citation>
    <scope>NUCLEOTIDE SEQUENCE [LARGE SCALE GENOMIC DNA]</scope>
    <source>
        <strain evidence="1">cv. Heinz 1706</strain>
    </source>
</reference>
<dbReference type="Gramene" id="Solyc12g044183.1.1">
    <property type="protein sequence ID" value="Solyc12g044183.1.1"/>
    <property type="gene ID" value="Solyc12g044183.1"/>
</dbReference>
<keyword evidence="2" id="KW-1185">Reference proteome</keyword>
<dbReference type="InParanoid" id="A0A3Q7JAL1"/>
<protein>
    <submittedName>
        <fullName evidence="1">Uncharacterized protein</fullName>
    </submittedName>
</protein>
<reference evidence="1" key="2">
    <citation type="submission" date="2019-01" db="UniProtKB">
        <authorList>
            <consortium name="EnsemblPlants"/>
        </authorList>
    </citation>
    <scope>IDENTIFICATION</scope>
    <source>
        <strain evidence="1">cv. Heinz 1706</strain>
    </source>
</reference>
<organism evidence="1">
    <name type="scientific">Solanum lycopersicum</name>
    <name type="common">Tomato</name>
    <name type="synonym">Lycopersicon esculentum</name>
    <dbReference type="NCBI Taxonomy" id="4081"/>
    <lineage>
        <taxon>Eukaryota</taxon>
        <taxon>Viridiplantae</taxon>
        <taxon>Streptophyta</taxon>
        <taxon>Embryophyta</taxon>
        <taxon>Tracheophyta</taxon>
        <taxon>Spermatophyta</taxon>
        <taxon>Magnoliopsida</taxon>
        <taxon>eudicotyledons</taxon>
        <taxon>Gunneridae</taxon>
        <taxon>Pentapetalae</taxon>
        <taxon>asterids</taxon>
        <taxon>lamiids</taxon>
        <taxon>Solanales</taxon>
        <taxon>Solanaceae</taxon>
        <taxon>Solanoideae</taxon>
        <taxon>Solaneae</taxon>
        <taxon>Solanum</taxon>
        <taxon>Solanum subgen. Lycopersicon</taxon>
    </lineage>
</organism>
<evidence type="ECO:0000313" key="1">
    <source>
        <dbReference type="EnsemblPlants" id="Solyc12g044183.1.1"/>
    </source>
</evidence>
<evidence type="ECO:0000313" key="2">
    <source>
        <dbReference type="Proteomes" id="UP000004994"/>
    </source>
</evidence>
<proteinExistence type="predicted"/>
<dbReference type="EnsemblPlants" id="Solyc12g044183.1.1">
    <property type="protein sequence ID" value="Solyc12g044183.1.1"/>
    <property type="gene ID" value="Solyc12g044183.1"/>
</dbReference>
<dbReference type="Proteomes" id="UP000004994">
    <property type="component" value="Chromosome 12"/>
</dbReference>
<sequence>MKKRIWVSDEVVGSRPQILELSCNSFNTLLELSPRERTYSLFFNRWQIQSANGVVSVTSKAMLLS</sequence>
<dbReference type="AlphaFoldDB" id="A0A3Q7JAL1"/>
<accession>A0A3Q7JAL1</accession>
<name>A0A3Q7JAL1_SOLLC</name>